<evidence type="ECO:0000256" key="2">
    <source>
        <dbReference type="ARBA" id="ARBA00023027"/>
    </source>
</evidence>
<feature type="region of interest" description="Disordered" evidence="4">
    <location>
        <begin position="140"/>
        <end position="159"/>
    </location>
</feature>
<evidence type="ECO:0000313" key="6">
    <source>
        <dbReference type="EMBL" id="PNR28324.1"/>
    </source>
</evidence>
<dbReference type="Gene3D" id="3.30.1600.10">
    <property type="entry name" value="SIR2/SIRT2 'Small Domain"/>
    <property type="match status" value="1"/>
</dbReference>
<dbReference type="STRING" id="3218.A0A2K1IGC4"/>
<reference evidence="7" key="3">
    <citation type="submission" date="2020-12" db="UniProtKB">
        <authorList>
            <consortium name="EnsemblPlants"/>
        </authorList>
    </citation>
    <scope>IDENTIFICATION</scope>
</reference>
<name>A0A2K1IGC4_PHYPA</name>
<dbReference type="GO" id="GO:0036055">
    <property type="term" value="F:protein-succinyllysine desuccinylase activity"/>
    <property type="evidence" value="ECO:0000318"/>
    <property type="project" value="GO_Central"/>
</dbReference>
<dbReference type="GO" id="GO:0017136">
    <property type="term" value="F:histone deacetylase activity, NAD-dependent"/>
    <property type="evidence" value="ECO:0000318"/>
    <property type="project" value="GO_Central"/>
</dbReference>
<dbReference type="GO" id="GO:0070403">
    <property type="term" value="F:NAD+ binding"/>
    <property type="evidence" value="ECO:0007669"/>
    <property type="project" value="InterPro"/>
</dbReference>
<dbReference type="GO" id="GO:0005739">
    <property type="term" value="C:mitochondrion"/>
    <property type="evidence" value="ECO:0000318"/>
    <property type="project" value="GO_Central"/>
</dbReference>
<evidence type="ECO:0000256" key="1">
    <source>
        <dbReference type="ARBA" id="ARBA00022679"/>
    </source>
</evidence>
<dbReference type="GO" id="GO:0005634">
    <property type="term" value="C:nucleus"/>
    <property type="evidence" value="ECO:0000318"/>
    <property type="project" value="GO_Central"/>
</dbReference>
<dbReference type="OrthoDB" id="424302at2759"/>
<dbReference type="Pfam" id="PF02146">
    <property type="entry name" value="SIR2"/>
    <property type="match status" value="1"/>
</dbReference>
<dbReference type="InterPro" id="IPR026591">
    <property type="entry name" value="Sirtuin_cat_small_dom_sf"/>
</dbReference>
<feature type="domain" description="Deacetylase sirtuin-type" evidence="5">
    <location>
        <begin position="1"/>
        <end position="159"/>
    </location>
</feature>
<keyword evidence="8" id="KW-1185">Reference proteome</keyword>
<dbReference type="GO" id="GO:0061697">
    <property type="term" value="F:protein-glutaryllysine deglutarylase activity"/>
    <property type="evidence" value="ECO:0000318"/>
    <property type="project" value="GO_Central"/>
</dbReference>
<evidence type="ECO:0000313" key="8">
    <source>
        <dbReference type="Proteomes" id="UP000006727"/>
    </source>
</evidence>
<dbReference type="InterPro" id="IPR003000">
    <property type="entry name" value="Sirtuin"/>
</dbReference>
<gene>
    <name evidence="7" type="primary">LOC112276955</name>
    <name evidence="6" type="ORF">PHYPA_028916</name>
</gene>
<keyword evidence="2" id="KW-0520">NAD</keyword>
<dbReference type="InterPro" id="IPR026590">
    <property type="entry name" value="Ssirtuin_cat_dom"/>
</dbReference>
<dbReference type="GO" id="GO:0036054">
    <property type="term" value="F:protein-malonyllysine demalonylase activity"/>
    <property type="evidence" value="ECO:0000318"/>
    <property type="project" value="GO_Central"/>
</dbReference>
<evidence type="ECO:0000259" key="5">
    <source>
        <dbReference type="PROSITE" id="PS50305"/>
    </source>
</evidence>
<dbReference type="Gramene" id="Pp3c24_11160V3.1">
    <property type="protein sequence ID" value="Pp3c24_11160V3.1"/>
    <property type="gene ID" value="Pp3c24_11160"/>
</dbReference>
<dbReference type="PaxDb" id="3218-PP1S16_214V6.1"/>
<reference evidence="6 8" key="1">
    <citation type="journal article" date="2008" name="Science">
        <title>The Physcomitrella genome reveals evolutionary insights into the conquest of land by plants.</title>
        <authorList>
            <person name="Rensing S."/>
            <person name="Lang D."/>
            <person name="Zimmer A."/>
            <person name="Terry A."/>
            <person name="Salamov A."/>
            <person name="Shapiro H."/>
            <person name="Nishiyama T."/>
            <person name="Perroud P.-F."/>
            <person name="Lindquist E."/>
            <person name="Kamisugi Y."/>
            <person name="Tanahashi T."/>
            <person name="Sakakibara K."/>
            <person name="Fujita T."/>
            <person name="Oishi K."/>
            <person name="Shin-I T."/>
            <person name="Kuroki Y."/>
            <person name="Toyoda A."/>
            <person name="Suzuki Y."/>
            <person name="Hashimoto A."/>
            <person name="Yamaguchi K."/>
            <person name="Sugano A."/>
            <person name="Kohara Y."/>
            <person name="Fujiyama A."/>
            <person name="Anterola A."/>
            <person name="Aoki S."/>
            <person name="Ashton N."/>
            <person name="Barbazuk W.B."/>
            <person name="Barker E."/>
            <person name="Bennetzen J."/>
            <person name="Bezanilla M."/>
            <person name="Blankenship R."/>
            <person name="Cho S.H."/>
            <person name="Dutcher S."/>
            <person name="Estelle M."/>
            <person name="Fawcett J.A."/>
            <person name="Gundlach H."/>
            <person name="Hanada K."/>
            <person name="Heyl A."/>
            <person name="Hicks K.A."/>
            <person name="Hugh J."/>
            <person name="Lohr M."/>
            <person name="Mayer K."/>
            <person name="Melkozernov A."/>
            <person name="Murata T."/>
            <person name="Nelson D."/>
            <person name="Pils B."/>
            <person name="Prigge M."/>
            <person name="Reiss B."/>
            <person name="Renner T."/>
            <person name="Rombauts S."/>
            <person name="Rushton P."/>
            <person name="Sanderfoot A."/>
            <person name="Schween G."/>
            <person name="Shiu S.-H."/>
            <person name="Stueber K."/>
            <person name="Theodoulou F.L."/>
            <person name="Tu H."/>
            <person name="Van de Peer Y."/>
            <person name="Verrier P.J."/>
            <person name="Waters E."/>
            <person name="Wood A."/>
            <person name="Yang L."/>
            <person name="Cove D."/>
            <person name="Cuming A."/>
            <person name="Hasebe M."/>
            <person name="Lucas S."/>
            <person name="Mishler D.B."/>
            <person name="Reski R."/>
            <person name="Grigoriev I."/>
            <person name="Quatrano R.S."/>
            <person name="Boore J.L."/>
        </authorList>
    </citation>
    <scope>NUCLEOTIDE SEQUENCE [LARGE SCALE GENOMIC DNA]</scope>
    <source>
        <strain evidence="7 8">cv. Gransden 2004</strain>
    </source>
</reference>
<dbReference type="Proteomes" id="UP000006727">
    <property type="component" value="Chromosome 24"/>
</dbReference>
<dbReference type="Gene3D" id="3.40.50.1220">
    <property type="entry name" value="TPP-binding domain"/>
    <property type="match status" value="1"/>
</dbReference>
<proteinExistence type="predicted"/>
<comment type="caution">
    <text evidence="3">Lacks conserved residue(s) required for the propagation of feature annotation.</text>
</comment>
<keyword evidence="1" id="KW-0808">Transferase</keyword>
<evidence type="ECO:0000313" key="7">
    <source>
        <dbReference type="EnsemblPlants" id="Pp3c24_11160V3.1"/>
    </source>
</evidence>
<protein>
    <recommendedName>
        <fullName evidence="5">Deacetylase sirtuin-type domain-containing protein</fullName>
    </recommendedName>
</protein>
<sequence length="159" mass="17436">MQKVVVLTGAGISAESGTPNFRGEGGLWSNFDATELATPGAFAENPSLVWEFYHYRRTIVAVAARNAGHYAVAALQRRCRRQGKDFILLTQDTMALPPHYTSTGFKATGHRLTTALANPQLCNKFGNLEAPLNWGRETCSKETDTRGAADSFNDKRKKS</sequence>
<evidence type="ECO:0000256" key="3">
    <source>
        <dbReference type="PROSITE-ProRule" id="PRU00236"/>
    </source>
</evidence>
<dbReference type="AlphaFoldDB" id="A0A2K1IGC4"/>
<dbReference type="InterPro" id="IPR029035">
    <property type="entry name" value="DHS-like_NAD/FAD-binding_dom"/>
</dbReference>
<dbReference type="Gramene" id="Pp3c24_11160V3.2">
    <property type="protein sequence ID" value="Pp3c24_11160V3.2"/>
    <property type="gene ID" value="Pp3c24_11160"/>
</dbReference>
<dbReference type="EnsemblPlants" id="Pp3c24_11160V3.1">
    <property type="protein sequence ID" value="Pp3c24_11160V3.1"/>
    <property type="gene ID" value="Pp3c24_11160"/>
</dbReference>
<dbReference type="PROSITE" id="PS50305">
    <property type="entry name" value="SIRTUIN"/>
    <property type="match status" value="1"/>
</dbReference>
<dbReference type="EMBL" id="ABEU02000024">
    <property type="protein sequence ID" value="PNR28324.1"/>
    <property type="molecule type" value="Genomic_DNA"/>
</dbReference>
<dbReference type="InterPro" id="IPR050134">
    <property type="entry name" value="NAD-dep_sirtuin_deacylases"/>
</dbReference>
<dbReference type="PANTHER" id="PTHR11085:SF13">
    <property type="entry name" value="NAD-DEPENDENT PROTEIN DEACYLASE"/>
    <property type="match status" value="1"/>
</dbReference>
<dbReference type="SUPFAM" id="SSF52467">
    <property type="entry name" value="DHS-like NAD/FAD-binding domain"/>
    <property type="match status" value="1"/>
</dbReference>
<evidence type="ECO:0000256" key="4">
    <source>
        <dbReference type="SAM" id="MobiDB-lite"/>
    </source>
</evidence>
<organism evidence="6">
    <name type="scientific">Physcomitrium patens</name>
    <name type="common">Spreading-leaved earth moss</name>
    <name type="synonym">Physcomitrella patens</name>
    <dbReference type="NCBI Taxonomy" id="3218"/>
    <lineage>
        <taxon>Eukaryota</taxon>
        <taxon>Viridiplantae</taxon>
        <taxon>Streptophyta</taxon>
        <taxon>Embryophyta</taxon>
        <taxon>Bryophyta</taxon>
        <taxon>Bryophytina</taxon>
        <taxon>Bryopsida</taxon>
        <taxon>Funariidae</taxon>
        <taxon>Funariales</taxon>
        <taxon>Funariaceae</taxon>
        <taxon>Physcomitrium</taxon>
    </lineage>
</organism>
<dbReference type="GO" id="GO:0005829">
    <property type="term" value="C:cytosol"/>
    <property type="evidence" value="ECO:0000318"/>
    <property type="project" value="GO_Central"/>
</dbReference>
<reference evidence="6 8" key="2">
    <citation type="journal article" date="2018" name="Plant J.">
        <title>The Physcomitrella patens chromosome-scale assembly reveals moss genome structure and evolution.</title>
        <authorList>
            <person name="Lang D."/>
            <person name="Ullrich K.K."/>
            <person name="Murat F."/>
            <person name="Fuchs J."/>
            <person name="Jenkins J."/>
            <person name="Haas F.B."/>
            <person name="Piednoel M."/>
            <person name="Gundlach H."/>
            <person name="Van Bel M."/>
            <person name="Meyberg R."/>
            <person name="Vives C."/>
            <person name="Morata J."/>
            <person name="Symeonidi A."/>
            <person name="Hiss M."/>
            <person name="Muchero W."/>
            <person name="Kamisugi Y."/>
            <person name="Saleh O."/>
            <person name="Blanc G."/>
            <person name="Decker E.L."/>
            <person name="van Gessel N."/>
            <person name="Grimwood J."/>
            <person name="Hayes R.D."/>
            <person name="Graham S.W."/>
            <person name="Gunter L.E."/>
            <person name="McDaniel S.F."/>
            <person name="Hoernstein S.N.W."/>
            <person name="Larsson A."/>
            <person name="Li F.W."/>
            <person name="Perroud P.F."/>
            <person name="Phillips J."/>
            <person name="Ranjan P."/>
            <person name="Rokshar D.S."/>
            <person name="Rothfels C.J."/>
            <person name="Schneider L."/>
            <person name="Shu S."/>
            <person name="Stevenson D.W."/>
            <person name="Thummler F."/>
            <person name="Tillich M."/>
            <person name="Villarreal Aguilar J.C."/>
            <person name="Widiez T."/>
            <person name="Wong G.K."/>
            <person name="Wymore A."/>
            <person name="Zhang Y."/>
            <person name="Zimmer A.D."/>
            <person name="Quatrano R.S."/>
            <person name="Mayer K.F.X."/>
            <person name="Goodstein D."/>
            <person name="Casacuberta J.M."/>
            <person name="Vandepoele K."/>
            <person name="Reski R."/>
            <person name="Cuming A.C."/>
            <person name="Tuskan G.A."/>
            <person name="Maumus F."/>
            <person name="Salse J."/>
            <person name="Schmutz J."/>
            <person name="Rensing S.A."/>
        </authorList>
    </citation>
    <scope>NUCLEOTIDE SEQUENCE [LARGE SCALE GENOMIC DNA]</scope>
    <source>
        <strain evidence="7 8">cv. Gransden 2004</strain>
    </source>
</reference>
<dbReference type="EnsemblPlants" id="Pp3c24_11160V3.2">
    <property type="protein sequence ID" value="Pp3c24_11160V3.2"/>
    <property type="gene ID" value="Pp3c24_11160"/>
</dbReference>
<dbReference type="PANTHER" id="PTHR11085">
    <property type="entry name" value="NAD-DEPENDENT PROTEIN DEACYLASE SIRTUIN-5, MITOCHONDRIAL-RELATED"/>
    <property type="match status" value="1"/>
</dbReference>
<accession>A0A2K1IGC4</accession>